<dbReference type="CDD" id="cd03250">
    <property type="entry name" value="ABCC_MRP_domain1"/>
    <property type="match status" value="1"/>
</dbReference>
<dbReference type="InterPro" id="IPR003593">
    <property type="entry name" value="AAA+_ATPase"/>
</dbReference>
<dbReference type="Gene3D" id="3.40.50.300">
    <property type="entry name" value="P-loop containing nucleotide triphosphate hydrolases"/>
    <property type="match status" value="2"/>
</dbReference>
<dbReference type="GeneID" id="63806135"/>
<feature type="transmembrane region" description="Helical" evidence="12">
    <location>
        <begin position="37"/>
        <end position="58"/>
    </location>
</feature>
<dbReference type="FunFam" id="3.40.50.300:FF:000997">
    <property type="entry name" value="Multidrug resistance-associated protein 1"/>
    <property type="match status" value="1"/>
</dbReference>
<dbReference type="Pfam" id="PF00664">
    <property type="entry name" value="ABC_membrane"/>
    <property type="match status" value="2"/>
</dbReference>
<keyword evidence="4" id="KW-0926">Vacuole</keyword>
<evidence type="ECO:0000256" key="7">
    <source>
        <dbReference type="ARBA" id="ARBA00022741"/>
    </source>
</evidence>
<dbReference type="OrthoDB" id="6500128at2759"/>
<dbReference type="InterPro" id="IPR036640">
    <property type="entry name" value="ABC1_TM_sf"/>
</dbReference>
<evidence type="ECO:0000256" key="1">
    <source>
        <dbReference type="ARBA" id="ARBA00004128"/>
    </source>
</evidence>
<evidence type="ECO:0000256" key="12">
    <source>
        <dbReference type="SAM" id="Phobius"/>
    </source>
</evidence>
<dbReference type="InterPro" id="IPR003439">
    <property type="entry name" value="ABC_transporter-like_ATP-bd"/>
</dbReference>
<feature type="transmembrane region" description="Helical" evidence="12">
    <location>
        <begin position="491"/>
        <end position="508"/>
    </location>
</feature>
<reference evidence="15 16" key="1">
    <citation type="submission" date="2016-07" db="EMBL/GenBank/DDBJ databases">
        <title>Pervasive Adenine N6-methylation of Active Genes in Fungi.</title>
        <authorList>
            <consortium name="DOE Joint Genome Institute"/>
            <person name="Mondo S.J."/>
            <person name="Dannebaum R.O."/>
            <person name="Kuo R.C."/>
            <person name="Labutti K."/>
            <person name="Haridas S."/>
            <person name="Kuo A."/>
            <person name="Salamov A."/>
            <person name="Ahrendt S.R."/>
            <person name="Lipzen A."/>
            <person name="Sullivan W."/>
            <person name="Andreopoulos W.B."/>
            <person name="Clum A."/>
            <person name="Lindquist E."/>
            <person name="Daum C."/>
            <person name="Ramamoorthy G.K."/>
            <person name="Gryganskyi A."/>
            <person name="Culley D."/>
            <person name="Magnuson J.K."/>
            <person name="James T.Y."/>
            <person name="O'Malley M.A."/>
            <person name="Stajich J.E."/>
            <person name="Spatafora J.W."/>
            <person name="Visel A."/>
            <person name="Grigoriev I.V."/>
        </authorList>
    </citation>
    <scope>NUCLEOTIDE SEQUENCE [LARGE SCALE GENOMIC DNA]</scope>
    <source>
        <strain evidence="15 16">ATCC 12442</strain>
    </source>
</reference>
<evidence type="ECO:0000259" key="14">
    <source>
        <dbReference type="PROSITE" id="PS50929"/>
    </source>
</evidence>
<proteinExistence type="inferred from homology"/>
<evidence type="ECO:0000256" key="3">
    <source>
        <dbReference type="ARBA" id="ARBA00022448"/>
    </source>
</evidence>
<keyword evidence="15" id="KW-0378">Hydrolase</keyword>
<dbReference type="STRING" id="61395.A0A1Y1WAU6"/>
<keyword evidence="10 12" id="KW-0472">Membrane</keyword>
<dbReference type="SUPFAM" id="SSF90123">
    <property type="entry name" value="ABC transporter transmembrane region"/>
    <property type="match status" value="2"/>
</dbReference>
<dbReference type="Proteomes" id="UP000193922">
    <property type="component" value="Unassembled WGS sequence"/>
</dbReference>
<dbReference type="PROSITE" id="PS50893">
    <property type="entry name" value="ABC_TRANSPORTER_2"/>
    <property type="match status" value="2"/>
</dbReference>
<sequence length="1456" mass="162692">MECWVRLSTCCSLSLALVRLRKLQGMYALPSPYTKTAVYYIKMALAVGIAVASVAELVHTVMQRPLSRSFNVFVVGLFVQTAAYLLAVDLHHYEQTRARTSSGILLLYWLTSLLLDGVMLRSDLHRKRALLPARYAELAMTLAVLVEYALAEDDDLDDDSVSRFGVHSPVEDANIFSQLTFSWMSPLLKLGRTKLLTEADLWDLPRKYAPSRIAAQFEEKWQHEVDNEAKRQPSLIRALWSTVGLPFALAGFFKLIQDILQFTQPVLLSRLIGFVSSQSRTDTFYAFAMLGLQIIQTLFLHQYFQLGMTTGMKIKSSLTSAIYRKGLRLSNDTRQDYTIGNITTLFSVDVERIGGVVDYMHIASSLLCISCTTPSAGRCLPEFLVMILAIPVNGWLTTRMRDLQKAQMTNKDKRTTMIDEALSGIKVIKLYAWERSFLENIRDVRENFELATMKKYGIMNAYASLSMMVVPFLVSFLTFFVYAMFDGESHGPLTAQLVFVALSLFNLLRFPLTMFPIIISSIVEASVALGRIYKLLVSDELDLDSITRLESVRKTASPGETEVAVRVSDAAFKWDRNGANILDNVDFAAKSDEHLAVVGRVGSGKSSLVSALLGDMRKVRGEVTIHGKVAYASQQPWIMNATLRDNILFGLKYNEEFYNRVIDACALRPDLEILAAGDLTEIGEKGINLSGGQKARVSLARAVYSRADVYILDDPLSAVDAHVGRHLFDQVLGPQGLLKSRTRIHITNAVQYLTRCDSVMLLRDGQIAEYGSALSLMERRGLVFNLVQEFGNGDLSTPASSAVTPTASFTQLAPPADAMDGDLSSSSSGRRRSTVQTLPAASVAPIQRAGQLRTTDSIQGDQLIEAEISATGKVSTESYIDYLRACTFYGIFVFVASMLMNQGLLVLSNVWLKTWSSANEQHEREGTEDPHKPMYYITIYGLYGVVAAVFCLIRSQTLWTICAVNSGKTTHKNMLYAVFRSPMSFFDTTPLGRILQRFSKDQNSVDSVIPQTLASWFQNLSNISFSVIVIVVSFPAFGVVLVPVVVFFFYLKHYFLTTSRTLKRLDSTTRSPIYASFQETLGGASTVRAYGQAERFMAENIRKLDANQRCVFPYLSLNRWLAVRLEFMSACIIFATALLGVLSLKYSAIDAGLVGLSVTYALQSTQQVNWMLRMECDLENSMCDYVRIQEYEHLPSEAPEVIEDNRPTEQWPEQGAVEFRNYSTRYREGLDLVLREISFTIRPKEKVGIVGRTGAGKSSLTLALFRIIEGASGQILLDGQDISKYGLFDLRSRLSIIPQDPVLFAGSVRSNLDPFNKYSDDEIWRALDNAHLGDAIRAKDERLEFVVTQGGENFSVGQRQLICLARALLKRAKILVLDEATAAIDPESDSIIQESIRKEFKDCTVLTIAHRLNTIVDSDRILVLDKGKVAEFDTPEILLNKQDGVFRELWARSNEN</sequence>
<dbReference type="GO" id="GO:0000329">
    <property type="term" value="C:fungal-type vacuole membrane"/>
    <property type="evidence" value="ECO:0007669"/>
    <property type="project" value="UniProtKB-ARBA"/>
</dbReference>
<dbReference type="PROSITE" id="PS50929">
    <property type="entry name" value="ABC_TM1F"/>
    <property type="match status" value="2"/>
</dbReference>
<dbReference type="EMBL" id="MCFD01000005">
    <property type="protein sequence ID" value="ORX70653.1"/>
    <property type="molecule type" value="Genomic_DNA"/>
</dbReference>
<dbReference type="InterPro" id="IPR050173">
    <property type="entry name" value="ABC_transporter_C-like"/>
</dbReference>
<keyword evidence="8" id="KW-0067">ATP-binding</keyword>
<evidence type="ECO:0000313" key="16">
    <source>
        <dbReference type="Proteomes" id="UP000193922"/>
    </source>
</evidence>
<feature type="transmembrane region" description="Helical" evidence="12">
    <location>
        <begin position="1125"/>
        <end position="1144"/>
    </location>
</feature>
<dbReference type="CDD" id="cd18595">
    <property type="entry name" value="ABC_6TM_MRP1_2_3_6_D1_like"/>
    <property type="match status" value="1"/>
</dbReference>
<keyword evidence="7" id="KW-0547">Nucleotide-binding</keyword>
<feature type="transmembrane region" description="Helical" evidence="12">
    <location>
        <begin position="933"/>
        <end position="955"/>
    </location>
</feature>
<dbReference type="PROSITE" id="PS00211">
    <property type="entry name" value="ABC_TRANSPORTER_1"/>
    <property type="match status" value="2"/>
</dbReference>
<organism evidence="15 16">
    <name type="scientific">Linderina pennispora</name>
    <dbReference type="NCBI Taxonomy" id="61395"/>
    <lineage>
        <taxon>Eukaryota</taxon>
        <taxon>Fungi</taxon>
        <taxon>Fungi incertae sedis</taxon>
        <taxon>Zoopagomycota</taxon>
        <taxon>Kickxellomycotina</taxon>
        <taxon>Kickxellomycetes</taxon>
        <taxon>Kickxellales</taxon>
        <taxon>Kickxellaceae</taxon>
        <taxon>Linderina</taxon>
    </lineage>
</organism>
<feature type="transmembrane region" description="Helical" evidence="12">
    <location>
        <begin position="462"/>
        <end position="485"/>
    </location>
</feature>
<feature type="transmembrane region" description="Helical" evidence="12">
    <location>
        <begin position="888"/>
        <end position="912"/>
    </location>
</feature>
<evidence type="ECO:0000256" key="6">
    <source>
        <dbReference type="ARBA" id="ARBA00022737"/>
    </source>
</evidence>
<feature type="transmembrane region" description="Helical" evidence="12">
    <location>
        <begin position="70"/>
        <end position="88"/>
    </location>
</feature>
<dbReference type="Gene3D" id="1.20.1560.10">
    <property type="entry name" value="ABC transporter type 1, transmembrane domain"/>
    <property type="match status" value="2"/>
</dbReference>
<dbReference type="Pfam" id="PF24357">
    <property type="entry name" value="TMD0_ABC"/>
    <property type="match status" value="1"/>
</dbReference>
<dbReference type="InterPro" id="IPR011527">
    <property type="entry name" value="ABC1_TM_dom"/>
</dbReference>
<dbReference type="CDD" id="cd18603">
    <property type="entry name" value="ABC_6TM_MRP1_2_3_6_D2_like"/>
    <property type="match status" value="1"/>
</dbReference>
<protein>
    <submittedName>
        <fullName evidence="15">p-loop containing nucleoside triphosphate hydrolase protein</fullName>
    </submittedName>
</protein>
<dbReference type="FunFam" id="1.20.1560.10:FF:000001">
    <property type="entry name" value="ATP-binding cassette subfamily C member 1"/>
    <property type="match status" value="1"/>
</dbReference>
<dbReference type="FunFam" id="3.40.50.300:FF:000074">
    <property type="entry name" value="Multidrug resistance-associated protein 5 isoform 1"/>
    <property type="match status" value="1"/>
</dbReference>
<dbReference type="PANTHER" id="PTHR24223">
    <property type="entry name" value="ATP-BINDING CASSETTE SUB-FAMILY C"/>
    <property type="match status" value="1"/>
</dbReference>
<dbReference type="InterPro" id="IPR056227">
    <property type="entry name" value="TMD0_ABC"/>
</dbReference>
<dbReference type="GO" id="GO:0140359">
    <property type="term" value="F:ABC-type transporter activity"/>
    <property type="evidence" value="ECO:0007669"/>
    <property type="project" value="InterPro"/>
</dbReference>
<dbReference type="SMART" id="SM00382">
    <property type="entry name" value="AAA"/>
    <property type="match status" value="2"/>
</dbReference>
<evidence type="ECO:0000259" key="13">
    <source>
        <dbReference type="PROSITE" id="PS50893"/>
    </source>
</evidence>
<evidence type="ECO:0000256" key="2">
    <source>
        <dbReference type="ARBA" id="ARBA00009726"/>
    </source>
</evidence>
<dbReference type="PANTHER" id="PTHR24223:SF443">
    <property type="entry name" value="MULTIDRUG-RESISTANCE LIKE PROTEIN 1, ISOFORM I"/>
    <property type="match status" value="1"/>
</dbReference>
<dbReference type="Pfam" id="PF00005">
    <property type="entry name" value="ABC_tran"/>
    <property type="match status" value="2"/>
</dbReference>
<dbReference type="InterPro" id="IPR017871">
    <property type="entry name" value="ABC_transporter-like_CS"/>
</dbReference>
<comment type="similarity">
    <text evidence="2">Belongs to the ABC transporter superfamily. ABCC family. Conjugate transporter (TC 3.A.1.208) subfamily.</text>
</comment>
<evidence type="ECO:0000256" key="5">
    <source>
        <dbReference type="ARBA" id="ARBA00022692"/>
    </source>
</evidence>
<dbReference type="CDD" id="cd03244">
    <property type="entry name" value="ABCC_MRP_domain2"/>
    <property type="match status" value="1"/>
</dbReference>
<feature type="transmembrane region" description="Helical" evidence="12">
    <location>
        <begin position="238"/>
        <end position="256"/>
    </location>
</feature>
<gene>
    <name evidence="15" type="ORF">DL89DRAFT_278019</name>
</gene>
<feature type="domain" description="ABC transporter" evidence="13">
    <location>
        <begin position="565"/>
        <end position="789"/>
    </location>
</feature>
<dbReference type="GO" id="GO:0016887">
    <property type="term" value="F:ATP hydrolysis activity"/>
    <property type="evidence" value="ECO:0007669"/>
    <property type="project" value="InterPro"/>
</dbReference>
<dbReference type="RefSeq" id="XP_040744232.1">
    <property type="nucleotide sequence ID" value="XM_040889487.1"/>
</dbReference>
<evidence type="ECO:0000313" key="15">
    <source>
        <dbReference type="EMBL" id="ORX70653.1"/>
    </source>
</evidence>
<accession>A0A1Y1WAU6</accession>
<feature type="region of interest" description="Disordered" evidence="11">
    <location>
        <begin position="812"/>
        <end position="838"/>
    </location>
</feature>
<keyword evidence="3" id="KW-0813">Transport</keyword>
<name>A0A1Y1WAU6_9FUNG</name>
<dbReference type="SUPFAM" id="SSF52540">
    <property type="entry name" value="P-loop containing nucleoside triphosphate hydrolases"/>
    <property type="match status" value="2"/>
</dbReference>
<feature type="transmembrane region" description="Helical" evidence="12">
    <location>
        <begin position="1023"/>
        <end position="1051"/>
    </location>
</feature>
<evidence type="ECO:0000256" key="8">
    <source>
        <dbReference type="ARBA" id="ARBA00022840"/>
    </source>
</evidence>
<feature type="domain" description="ABC transmembrane type-1" evidence="14">
    <location>
        <begin position="892"/>
        <end position="1174"/>
    </location>
</feature>
<evidence type="ECO:0000256" key="10">
    <source>
        <dbReference type="ARBA" id="ARBA00023136"/>
    </source>
</evidence>
<keyword evidence="16" id="KW-1185">Reference proteome</keyword>
<feature type="domain" description="ABC transporter" evidence="13">
    <location>
        <begin position="1217"/>
        <end position="1451"/>
    </location>
</feature>
<keyword evidence="6" id="KW-0677">Repeat</keyword>
<feature type="domain" description="ABC transmembrane type-1" evidence="14">
    <location>
        <begin position="248"/>
        <end position="524"/>
    </location>
</feature>
<feature type="transmembrane region" description="Helical" evidence="12">
    <location>
        <begin position="284"/>
        <end position="304"/>
    </location>
</feature>
<dbReference type="InterPro" id="IPR027417">
    <property type="entry name" value="P-loop_NTPase"/>
</dbReference>
<keyword evidence="9 12" id="KW-1133">Transmembrane helix</keyword>
<comment type="subcellular location">
    <subcellularLocation>
        <location evidence="1">Vacuole membrane</location>
        <topology evidence="1">Multi-pass membrane protein</topology>
    </subcellularLocation>
</comment>
<comment type="caution">
    <text evidence="15">The sequence shown here is derived from an EMBL/GenBank/DDBJ whole genome shotgun (WGS) entry which is preliminary data.</text>
</comment>
<feature type="transmembrane region" description="Helical" evidence="12">
    <location>
        <begin position="100"/>
        <end position="120"/>
    </location>
</feature>
<evidence type="ECO:0000256" key="4">
    <source>
        <dbReference type="ARBA" id="ARBA00022554"/>
    </source>
</evidence>
<keyword evidence="5 12" id="KW-0812">Transmembrane</keyword>
<evidence type="ECO:0000256" key="11">
    <source>
        <dbReference type="SAM" id="MobiDB-lite"/>
    </source>
</evidence>
<dbReference type="FunFam" id="1.20.1560.10:FF:000020">
    <property type="entry name" value="ABC metal ion transporter"/>
    <property type="match status" value="1"/>
</dbReference>
<evidence type="ECO:0000256" key="9">
    <source>
        <dbReference type="ARBA" id="ARBA00022989"/>
    </source>
</evidence>
<dbReference type="GO" id="GO:0005524">
    <property type="term" value="F:ATP binding"/>
    <property type="evidence" value="ECO:0007669"/>
    <property type="project" value="UniProtKB-KW"/>
</dbReference>